<dbReference type="InterPro" id="IPR013785">
    <property type="entry name" value="Aldolase_TIM"/>
</dbReference>
<gene>
    <name evidence="7" type="ORF">GCM10023336_12670</name>
</gene>
<dbReference type="InterPro" id="IPR034457">
    <property type="entry name" value="Organic_radical-activating"/>
</dbReference>
<evidence type="ECO:0000256" key="5">
    <source>
        <dbReference type="ARBA" id="ARBA00023004"/>
    </source>
</evidence>
<evidence type="ECO:0000256" key="4">
    <source>
        <dbReference type="ARBA" id="ARBA00022723"/>
    </source>
</evidence>
<organism evidence="7 8">
    <name type="scientific">Streptomyces similanensis</name>
    <dbReference type="NCBI Taxonomy" id="1274988"/>
    <lineage>
        <taxon>Bacteria</taxon>
        <taxon>Bacillati</taxon>
        <taxon>Actinomycetota</taxon>
        <taxon>Actinomycetes</taxon>
        <taxon>Kitasatosporales</taxon>
        <taxon>Streptomycetaceae</taxon>
        <taxon>Streptomyces</taxon>
    </lineage>
</organism>
<evidence type="ECO:0000313" key="8">
    <source>
        <dbReference type="Proteomes" id="UP001500124"/>
    </source>
</evidence>
<comment type="cofactor">
    <cofactor evidence="1">
        <name>[4Fe-4S] cluster</name>
        <dbReference type="ChEBI" id="CHEBI:49883"/>
    </cofactor>
</comment>
<keyword evidence="6" id="KW-0411">Iron-sulfur</keyword>
<evidence type="ECO:0000256" key="1">
    <source>
        <dbReference type="ARBA" id="ARBA00001966"/>
    </source>
</evidence>
<dbReference type="InterPro" id="IPR058240">
    <property type="entry name" value="rSAM_sf"/>
</dbReference>
<dbReference type="InterPro" id="IPR007197">
    <property type="entry name" value="rSAM"/>
</dbReference>
<comment type="caution">
    <text evidence="7">The sequence shown here is derived from an EMBL/GenBank/DDBJ whole genome shotgun (WGS) entry which is preliminary data.</text>
</comment>
<keyword evidence="8" id="KW-1185">Reference proteome</keyword>
<dbReference type="SFLD" id="SFLDS00029">
    <property type="entry name" value="Radical_SAM"/>
    <property type="match status" value="1"/>
</dbReference>
<keyword evidence="5" id="KW-0408">Iron</keyword>
<evidence type="ECO:0000256" key="2">
    <source>
        <dbReference type="ARBA" id="ARBA00022485"/>
    </source>
</evidence>
<sequence>MEIRLDGTHYPVSTLGPGQRLGVWFQGCSLGCAGCMSRHTWDPGAGTSTMVGDVLARWKEALAGGAEGLTVSGGEPLQQPAALAALLAGAARLRDGARRHEGSAGPRPVDLLVYTGYEPGELTAERRTALARADAVITGRFRVAEPTRLLWRGSANQRLIPLTPRGAARYAPYLARESGDRRLQAATGADGALRIYGVPLRGELAELERRLRAAGVGLTERSWRP</sequence>
<keyword evidence="4" id="KW-0479">Metal-binding</keyword>
<dbReference type="PANTHER" id="PTHR30352">
    <property type="entry name" value="PYRUVATE FORMATE-LYASE-ACTIVATING ENZYME"/>
    <property type="match status" value="1"/>
</dbReference>
<dbReference type="EMBL" id="BAABKC010000015">
    <property type="protein sequence ID" value="GAA5047325.1"/>
    <property type="molecule type" value="Genomic_DNA"/>
</dbReference>
<evidence type="ECO:0000256" key="3">
    <source>
        <dbReference type="ARBA" id="ARBA00022691"/>
    </source>
</evidence>
<dbReference type="Gene3D" id="3.20.20.70">
    <property type="entry name" value="Aldolase class I"/>
    <property type="match status" value="1"/>
</dbReference>
<keyword evidence="3" id="KW-0949">S-adenosyl-L-methionine</keyword>
<dbReference type="RefSeq" id="WP_345667378.1">
    <property type="nucleotide sequence ID" value="NZ_BAABKC010000015.1"/>
</dbReference>
<evidence type="ECO:0000313" key="7">
    <source>
        <dbReference type="EMBL" id="GAA5047325.1"/>
    </source>
</evidence>
<dbReference type="Pfam" id="PF13353">
    <property type="entry name" value="Fer4_12"/>
    <property type="match status" value="1"/>
</dbReference>
<proteinExistence type="predicted"/>
<reference evidence="8" key="1">
    <citation type="journal article" date="2019" name="Int. J. Syst. Evol. Microbiol.">
        <title>The Global Catalogue of Microorganisms (GCM) 10K type strain sequencing project: providing services to taxonomists for standard genome sequencing and annotation.</title>
        <authorList>
            <consortium name="The Broad Institute Genomics Platform"/>
            <consortium name="The Broad Institute Genome Sequencing Center for Infectious Disease"/>
            <person name="Wu L."/>
            <person name="Ma J."/>
        </authorList>
    </citation>
    <scope>NUCLEOTIDE SEQUENCE [LARGE SCALE GENOMIC DNA]</scope>
    <source>
        <strain evidence="8">JCM 18410</strain>
    </source>
</reference>
<dbReference type="PANTHER" id="PTHR30352:SF2">
    <property type="entry name" value="ANAEROBIC RIBONUCLEOSIDE-TRIPHOSPHATE REDUCTASE-ACTIVATING PROTEIN"/>
    <property type="match status" value="1"/>
</dbReference>
<protein>
    <submittedName>
        <fullName evidence="7">4Fe-4S cluster-binding domain-containing protein</fullName>
    </submittedName>
</protein>
<name>A0ABP9JYW1_9ACTN</name>
<dbReference type="SUPFAM" id="SSF102114">
    <property type="entry name" value="Radical SAM enzymes"/>
    <property type="match status" value="1"/>
</dbReference>
<evidence type="ECO:0000256" key="6">
    <source>
        <dbReference type="ARBA" id="ARBA00023014"/>
    </source>
</evidence>
<keyword evidence="2" id="KW-0004">4Fe-4S</keyword>
<accession>A0ABP9JYW1</accession>
<dbReference type="Proteomes" id="UP001500124">
    <property type="component" value="Unassembled WGS sequence"/>
</dbReference>